<gene>
    <name evidence="1" type="ORF">HME9304_01497</name>
</gene>
<dbReference type="AlphaFoldDB" id="A0A2Z4LRI5"/>
<dbReference type="Proteomes" id="UP000248536">
    <property type="component" value="Chromosome"/>
</dbReference>
<dbReference type="EMBL" id="CP030104">
    <property type="protein sequence ID" value="AWX44495.1"/>
    <property type="molecule type" value="Genomic_DNA"/>
</dbReference>
<keyword evidence="2" id="KW-1185">Reference proteome</keyword>
<protein>
    <submittedName>
        <fullName evidence="1">Uncharacterized protein</fullName>
    </submittedName>
</protein>
<organism evidence="1 2">
    <name type="scientific">Flagellimonas maritima</name>
    <dbReference type="NCBI Taxonomy" id="1383885"/>
    <lineage>
        <taxon>Bacteria</taxon>
        <taxon>Pseudomonadati</taxon>
        <taxon>Bacteroidota</taxon>
        <taxon>Flavobacteriia</taxon>
        <taxon>Flavobacteriales</taxon>
        <taxon>Flavobacteriaceae</taxon>
        <taxon>Flagellimonas</taxon>
    </lineage>
</organism>
<accession>A0A2Z4LRI5</accession>
<name>A0A2Z4LRI5_9FLAO</name>
<evidence type="ECO:0000313" key="1">
    <source>
        <dbReference type="EMBL" id="AWX44495.1"/>
    </source>
</evidence>
<sequence length="203" mass="23825">MKSSFLSDLSKEKRLSKFLDAYYAKYLRHYVFERIYDLEEQKAGVDVIFKSRKNNSLFYVDEKAQLDYLNDNLPTFAFELFYEINGKQKQGWLFDKNKKTQFYALVTGIYTDAIADFTSCCITLVNREKLIVYLNSLGLTQEHFEHLKAISGNFHGKMQLEAIDSRHQGYVFFSRKNKVEQPINLILRLDFLIEIGVAKKIPN</sequence>
<dbReference type="KEGG" id="spon:HME9304_01497"/>
<proteinExistence type="predicted"/>
<dbReference type="OrthoDB" id="1245542at2"/>
<dbReference type="RefSeq" id="WP_112377966.1">
    <property type="nucleotide sequence ID" value="NZ_CP030104.1"/>
</dbReference>
<evidence type="ECO:0000313" key="2">
    <source>
        <dbReference type="Proteomes" id="UP000248536"/>
    </source>
</evidence>
<reference evidence="1 2" key="1">
    <citation type="submission" date="2018-06" db="EMBL/GenBank/DDBJ databases">
        <title>Spongiibacterium sp. HME9304 Genome sequencing and assembly.</title>
        <authorList>
            <person name="Kang H."/>
            <person name="Kim H."/>
            <person name="Joh K."/>
        </authorList>
    </citation>
    <scope>NUCLEOTIDE SEQUENCE [LARGE SCALE GENOMIC DNA]</scope>
    <source>
        <strain evidence="1 2">HME9304</strain>
    </source>
</reference>